<dbReference type="CDD" id="cd00487">
    <property type="entry name" value="Pep_deformylase"/>
    <property type="match status" value="1"/>
</dbReference>
<evidence type="ECO:0000256" key="5">
    <source>
        <dbReference type="SAM" id="SignalP"/>
    </source>
</evidence>
<evidence type="ECO:0000313" key="7">
    <source>
        <dbReference type="Proteomes" id="UP000295260"/>
    </source>
</evidence>
<dbReference type="OrthoDB" id="5493262at2"/>
<dbReference type="Pfam" id="PF01327">
    <property type="entry name" value="Pep_deformylase"/>
    <property type="match status" value="1"/>
</dbReference>
<gene>
    <name evidence="6" type="ORF">BC748_0513</name>
</gene>
<dbReference type="PANTHER" id="PTHR10458">
    <property type="entry name" value="PEPTIDE DEFORMYLASE"/>
    <property type="match status" value="1"/>
</dbReference>
<keyword evidence="3" id="KW-0378">Hydrolase</keyword>
<name>A0A4R6QEI2_9FLAO</name>
<accession>A0A4R6QEI2</accession>
<dbReference type="GO" id="GO:0046872">
    <property type="term" value="F:metal ion binding"/>
    <property type="evidence" value="ECO:0007669"/>
    <property type="project" value="UniProtKB-KW"/>
</dbReference>
<dbReference type="GO" id="GO:0042586">
    <property type="term" value="F:peptide deformylase activity"/>
    <property type="evidence" value="ECO:0007669"/>
    <property type="project" value="InterPro"/>
</dbReference>
<organism evidence="6 7">
    <name type="scientific">Flavobacterium dankookense</name>
    <dbReference type="NCBI Taxonomy" id="706186"/>
    <lineage>
        <taxon>Bacteria</taxon>
        <taxon>Pseudomonadati</taxon>
        <taxon>Bacteroidota</taxon>
        <taxon>Flavobacteriia</taxon>
        <taxon>Flavobacteriales</taxon>
        <taxon>Flavobacteriaceae</taxon>
        <taxon>Flavobacterium</taxon>
    </lineage>
</organism>
<dbReference type="PANTHER" id="PTHR10458:SF22">
    <property type="entry name" value="PEPTIDE DEFORMYLASE"/>
    <property type="match status" value="1"/>
</dbReference>
<evidence type="ECO:0000256" key="3">
    <source>
        <dbReference type="ARBA" id="ARBA00022801"/>
    </source>
</evidence>
<dbReference type="NCBIfam" id="TIGR00079">
    <property type="entry name" value="pept_deformyl"/>
    <property type="match status" value="1"/>
</dbReference>
<evidence type="ECO:0000256" key="4">
    <source>
        <dbReference type="HAMAP-Rule" id="MF_00163"/>
    </source>
</evidence>
<evidence type="ECO:0000313" key="6">
    <source>
        <dbReference type="EMBL" id="TDP60911.1"/>
    </source>
</evidence>
<comment type="caution">
    <text evidence="4">Lacks conserved residue(s) required for the propagation of feature annotation.</text>
</comment>
<keyword evidence="2" id="KW-0479">Metal-binding</keyword>
<dbReference type="AlphaFoldDB" id="A0A4R6QEI2"/>
<dbReference type="SUPFAM" id="SSF56420">
    <property type="entry name" value="Peptide deformylase"/>
    <property type="match status" value="1"/>
</dbReference>
<feature type="active site" evidence="4">
    <location>
        <position position="179"/>
    </location>
</feature>
<reference evidence="6 7" key="1">
    <citation type="submission" date="2019-03" db="EMBL/GenBank/DDBJ databases">
        <title>Genomic Encyclopedia of Archaeal and Bacterial Type Strains, Phase II (KMG-II): from individual species to whole genera.</title>
        <authorList>
            <person name="Goeker M."/>
        </authorList>
    </citation>
    <scope>NUCLEOTIDE SEQUENCE [LARGE SCALE GENOMIC DNA]</scope>
    <source>
        <strain evidence="6 7">DSM 25687</strain>
    </source>
</reference>
<dbReference type="InterPro" id="IPR036821">
    <property type="entry name" value="Peptide_deformylase_sf"/>
</dbReference>
<feature type="signal peptide" evidence="5">
    <location>
        <begin position="1"/>
        <end position="20"/>
    </location>
</feature>
<proteinExistence type="inferred from homology"/>
<keyword evidence="7" id="KW-1185">Reference proteome</keyword>
<evidence type="ECO:0000256" key="2">
    <source>
        <dbReference type="ARBA" id="ARBA00022723"/>
    </source>
</evidence>
<evidence type="ECO:0000256" key="1">
    <source>
        <dbReference type="ARBA" id="ARBA00010759"/>
    </source>
</evidence>
<keyword evidence="5" id="KW-0732">Signal</keyword>
<dbReference type="Proteomes" id="UP000295260">
    <property type="component" value="Unassembled WGS sequence"/>
</dbReference>
<protein>
    <recommendedName>
        <fullName evidence="4">Peptide deformylase-like</fullName>
    </recommendedName>
    <alternativeName>
        <fullName evidence="4">Polypeptide deformylase-like</fullName>
    </alternativeName>
</protein>
<dbReference type="Gene3D" id="3.90.45.10">
    <property type="entry name" value="Peptide deformylase"/>
    <property type="match status" value="1"/>
</dbReference>
<sequence length="214" mass="24979">MKYIIKTFLFTLLFSTVAYSQQYEKLTTQEKELILVDTTQMMRVTQTKFHNDSIILKSVSKPINPNDKLTKVLAKRMLKSVQDVNHRGVGIAAPQVGINRRMVLVQRFDKENKPFEVFINPEISWKSELMQKGPEGDLSFDERGMIMRHYSVQVQYYNLKGEKVTEILEGFTAVIFQHERDHLDGILLVDRQKEQENLKFKPSSTTANLYFIEK</sequence>
<feature type="chain" id="PRO_5020812300" description="Peptide deformylase-like" evidence="5">
    <location>
        <begin position="21"/>
        <end position="214"/>
    </location>
</feature>
<dbReference type="InterPro" id="IPR023635">
    <property type="entry name" value="Peptide_deformylase"/>
</dbReference>
<comment type="similarity">
    <text evidence="1 4">Belongs to the polypeptide deformylase family.</text>
</comment>
<dbReference type="EMBL" id="SNXR01000011">
    <property type="protein sequence ID" value="TDP60911.1"/>
    <property type="molecule type" value="Genomic_DNA"/>
</dbReference>
<dbReference type="RefSeq" id="WP_133531872.1">
    <property type="nucleotide sequence ID" value="NZ_SNXR01000011.1"/>
</dbReference>
<dbReference type="PRINTS" id="PR01576">
    <property type="entry name" value="PDEFORMYLASE"/>
</dbReference>
<dbReference type="PIRSF" id="PIRSF004749">
    <property type="entry name" value="Pep_def"/>
    <property type="match status" value="1"/>
</dbReference>
<comment type="caution">
    <text evidence="6">The sequence shown here is derived from an EMBL/GenBank/DDBJ whole genome shotgun (WGS) entry which is preliminary data.</text>
</comment>
<dbReference type="HAMAP" id="MF_00163">
    <property type="entry name" value="Pep_deformylase"/>
    <property type="match status" value="1"/>
</dbReference>